<keyword evidence="3" id="KW-1003">Cell membrane</keyword>
<organism evidence="8 9">
    <name type="scientific">Streptomyces prasinosporus</name>
    <dbReference type="NCBI Taxonomy" id="68256"/>
    <lineage>
        <taxon>Bacteria</taxon>
        <taxon>Bacillati</taxon>
        <taxon>Actinomycetota</taxon>
        <taxon>Actinomycetes</taxon>
        <taxon>Kitasatosporales</taxon>
        <taxon>Streptomycetaceae</taxon>
        <taxon>Streptomyces</taxon>
        <taxon>Streptomyces albogriseolus group</taxon>
    </lineage>
</organism>
<keyword evidence="5 7" id="KW-1133">Transmembrane helix</keyword>
<reference evidence="9" key="1">
    <citation type="journal article" date="2019" name="Int. J. Syst. Evol. Microbiol.">
        <title>The Global Catalogue of Microorganisms (GCM) 10K type strain sequencing project: providing services to taxonomists for standard genome sequencing and annotation.</title>
        <authorList>
            <consortium name="The Broad Institute Genomics Platform"/>
            <consortium name="The Broad Institute Genome Sequencing Center for Infectious Disease"/>
            <person name="Wu L."/>
            <person name="Ma J."/>
        </authorList>
    </citation>
    <scope>NUCLEOTIDE SEQUENCE [LARGE SCALE GENOMIC DNA]</scope>
    <source>
        <strain evidence="9">JCM 4816</strain>
    </source>
</reference>
<dbReference type="InterPro" id="IPR052923">
    <property type="entry name" value="UPF0718"/>
</dbReference>
<dbReference type="PANTHER" id="PTHR34184:SF4">
    <property type="entry name" value="UPF0718 PROTEIN YCGR"/>
    <property type="match status" value="1"/>
</dbReference>
<evidence type="ECO:0000256" key="6">
    <source>
        <dbReference type="ARBA" id="ARBA00023136"/>
    </source>
</evidence>
<keyword evidence="9" id="KW-1185">Reference proteome</keyword>
<evidence type="ECO:0000313" key="8">
    <source>
        <dbReference type="EMBL" id="GAA3503365.1"/>
    </source>
</evidence>
<evidence type="ECO:0000256" key="5">
    <source>
        <dbReference type="ARBA" id="ARBA00022989"/>
    </source>
</evidence>
<comment type="caution">
    <text evidence="8">The sequence shown here is derived from an EMBL/GenBank/DDBJ whole genome shotgun (WGS) entry which is preliminary data.</text>
</comment>
<keyword evidence="4 7" id="KW-0812">Transmembrane</keyword>
<evidence type="ECO:0000256" key="4">
    <source>
        <dbReference type="ARBA" id="ARBA00022692"/>
    </source>
</evidence>
<keyword evidence="6 7" id="KW-0472">Membrane</keyword>
<evidence type="ECO:0008006" key="10">
    <source>
        <dbReference type="Google" id="ProtNLM"/>
    </source>
</evidence>
<dbReference type="EMBL" id="BAAAXF010000074">
    <property type="protein sequence ID" value="GAA3503365.1"/>
    <property type="molecule type" value="Genomic_DNA"/>
</dbReference>
<feature type="transmembrane region" description="Helical" evidence="7">
    <location>
        <begin position="76"/>
        <end position="101"/>
    </location>
</feature>
<evidence type="ECO:0000256" key="2">
    <source>
        <dbReference type="ARBA" id="ARBA00006386"/>
    </source>
</evidence>
<feature type="transmembrane region" description="Helical" evidence="7">
    <location>
        <begin position="107"/>
        <end position="126"/>
    </location>
</feature>
<dbReference type="Proteomes" id="UP001501455">
    <property type="component" value="Unassembled WGS sequence"/>
</dbReference>
<evidence type="ECO:0000256" key="3">
    <source>
        <dbReference type="ARBA" id="ARBA00022475"/>
    </source>
</evidence>
<name>A0ABP6U6S8_9ACTN</name>
<proteinExistence type="inferred from homology"/>
<protein>
    <recommendedName>
        <fullName evidence="10">Permease</fullName>
    </recommendedName>
</protein>
<gene>
    <name evidence="8" type="ORF">GCM10019016_104750</name>
</gene>
<sequence>MFTAVAVQGVPFLLLGALVSVAVGAFVPERVLARLLPCSQGLAVPVAGAAGVVRPGCACAPVPVAGSLMRRGAAPAAALAFLLSAPAINPVLLVATSLAYPGHPQTVVVRFAASLGTAVALGWLWARFGRSGGYGFPKRRRPGCSPGRGGARWT</sequence>
<dbReference type="Pfam" id="PF03773">
    <property type="entry name" value="ArsP_1"/>
    <property type="match status" value="1"/>
</dbReference>
<comment type="subcellular location">
    <subcellularLocation>
        <location evidence="1">Cell membrane</location>
        <topology evidence="1">Multi-pass membrane protein</topology>
    </subcellularLocation>
</comment>
<evidence type="ECO:0000313" key="9">
    <source>
        <dbReference type="Proteomes" id="UP001501455"/>
    </source>
</evidence>
<evidence type="ECO:0000256" key="7">
    <source>
        <dbReference type="SAM" id="Phobius"/>
    </source>
</evidence>
<evidence type="ECO:0000256" key="1">
    <source>
        <dbReference type="ARBA" id="ARBA00004651"/>
    </source>
</evidence>
<comment type="similarity">
    <text evidence="2">Belongs to the UPF0718 family.</text>
</comment>
<dbReference type="PANTHER" id="PTHR34184">
    <property type="entry name" value="UPF0718 PROTEIN YCGR"/>
    <property type="match status" value="1"/>
</dbReference>
<dbReference type="InterPro" id="IPR005524">
    <property type="entry name" value="DUF318"/>
</dbReference>
<feature type="transmembrane region" description="Helical" evidence="7">
    <location>
        <begin position="6"/>
        <end position="27"/>
    </location>
</feature>
<accession>A0ABP6U6S8</accession>